<evidence type="ECO:0000313" key="3">
    <source>
        <dbReference type="Proteomes" id="UP000308671"/>
    </source>
</evidence>
<dbReference type="OrthoDB" id="3563157at2759"/>
<dbReference type="AlphaFoldDB" id="A0A4S8RH13"/>
<dbReference type="EMBL" id="PQXL01000001">
    <property type="protein sequence ID" value="THV55975.1"/>
    <property type="molecule type" value="Genomic_DNA"/>
</dbReference>
<organism evidence="2 3">
    <name type="scientific">Botrytis galanthina</name>
    <dbReference type="NCBI Taxonomy" id="278940"/>
    <lineage>
        <taxon>Eukaryota</taxon>
        <taxon>Fungi</taxon>
        <taxon>Dikarya</taxon>
        <taxon>Ascomycota</taxon>
        <taxon>Pezizomycotina</taxon>
        <taxon>Leotiomycetes</taxon>
        <taxon>Helotiales</taxon>
        <taxon>Sclerotiniaceae</taxon>
        <taxon>Botrytis</taxon>
    </lineage>
</organism>
<keyword evidence="3" id="KW-1185">Reference proteome</keyword>
<accession>A0A4S8RH13</accession>
<comment type="caution">
    <text evidence="2">The sequence shown here is derived from an EMBL/GenBank/DDBJ whole genome shotgun (WGS) entry which is preliminary data.</text>
</comment>
<gene>
    <name evidence="2" type="ORF">BGAL_0001g00360</name>
</gene>
<feature type="compositionally biased region" description="Low complexity" evidence="1">
    <location>
        <begin position="1"/>
        <end position="36"/>
    </location>
</feature>
<protein>
    <submittedName>
        <fullName evidence="2">Uncharacterized protein</fullName>
    </submittedName>
</protein>
<proteinExistence type="predicted"/>
<evidence type="ECO:0000313" key="2">
    <source>
        <dbReference type="EMBL" id="THV55975.1"/>
    </source>
</evidence>
<evidence type="ECO:0000256" key="1">
    <source>
        <dbReference type="SAM" id="MobiDB-lite"/>
    </source>
</evidence>
<name>A0A4S8RH13_9HELO</name>
<sequence>MCTSSQKSTSSSRPSKQYLSTPSASSKSNSTSSSTSQRAQHGSSDSNSSSLSAISSSSRSSQQDSAEHKHRGEAIKRYENEPRDYKSWVVEEYDAHQQQASSEHWNEVERDFQGVKWAH</sequence>
<feature type="compositionally biased region" description="Low complexity" evidence="1">
    <location>
        <begin position="43"/>
        <end position="64"/>
    </location>
</feature>
<feature type="compositionally biased region" description="Basic and acidic residues" evidence="1">
    <location>
        <begin position="65"/>
        <end position="83"/>
    </location>
</feature>
<dbReference type="Proteomes" id="UP000308671">
    <property type="component" value="Unassembled WGS sequence"/>
</dbReference>
<feature type="region of interest" description="Disordered" evidence="1">
    <location>
        <begin position="1"/>
        <end position="83"/>
    </location>
</feature>
<reference evidence="2 3" key="1">
    <citation type="submission" date="2017-12" db="EMBL/GenBank/DDBJ databases">
        <title>Comparative genomics of Botrytis spp.</title>
        <authorList>
            <person name="Valero-Jimenez C.A."/>
            <person name="Tapia P."/>
            <person name="Veloso J."/>
            <person name="Silva-Moreno E."/>
            <person name="Staats M."/>
            <person name="Valdes J.H."/>
            <person name="Van Kan J.A.L."/>
        </authorList>
    </citation>
    <scope>NUCLEOTIDE SEQUENCE [LARGE SCALE GENOMIC DNA]</scope>
    <source>
        <strain evidence="2 3">MUCL435</strain>
    </source>
</reference>